<keyword evidence="6 7" id="KW-0472">Membrane</keyword>
<evidence type="ECO:0000256" key="6">
    <source>
        <dbReference type="ARBA" id="ARBA00023136"/>
    </source>
</evidence>
<evidence type="ECO:0000259" key="8">
    <source>
        <dbReference type="Pfam" id="PF00924"/>
    </source>
</evidence>
<dbReference type="InterPro" id="IPR023408">
    <property type="entry name" value="MscS_beta-dom_sf"/>
</dbReference>
<keyword evidence="7" id="KW-0407">Ion channel</keyword>
<feature type="domain" description="Mechanosensitive ion channel MscS" evidence="8">
    <location>
        <begin position="114"/>
        <end position="177"/>
    </location>
</feature>
<keyword evidence="7" id="KW-0997">Cell inner membrane</keyword>
<reference evidence="11 12" key="1">
    <citation type="submission" date="2018-08" db="EMBL/GenBank/DDBJ databases">
        <authorList>
            <person name="Khan S.A."/>
        </authorList>
    </citation>
    <scope>NUCLEOTIDE SEQUENCE [LARGE SCALE GENOMIC DNA]</scope>
    <source>
        <strain evidence="11 12">GTF-13</strain>
    </source>
</reference>
<dbReference type="SUPFAM" id="SSF82861">
    <property type="entry name" value="Mechanosensitive channel protein MscS (YggB), transmembrane region"/>
    <property type="match status" value="1"/>
</dbReference>
<dbReference type="Pfam" id="PF21088">
    <property type="entry name" value="MS_channel_1st"/>
    <property type="match status" value="1"/>
</dbReference>
<dbReference type="InterPro" id="IPR006685">
    <property type="entry name" value="MscS_channel_2nd"/>
</dbReference>
<feature type="domain" description="Mechanosensitive ion channel transmembrane helices 2/3" evidence="10">
    <location>
        <begin position="71"/>
        <end position="112"/>
    </location>
</feature>
<dbReference type="Pfam" id="PF21082">
    <property type="entry name" value="MS_channel_3rd"/>
    <property type="match status" value="1"/>
</dbReference>
<keyword evidence="4 7" id="KW-0812">Transmembrane</keyword>
<dbReference type="RefSeq" id="WP_125013758.1">
    <property type="nucleotide sequence ID" value="NZ_QWEZ01000001.1"/>
</dbReference>
<evidence type="ECO:0000313" key="11">
    <source>
        <dbReference type="EMBL" id="RRJ83620.1"/>
    </source>
</evidence>
<reference evidence="11 12" key="2">
    <citation type="submission" date="2018-12" db="EMBL/GenBank/DDBJ databases">
        <title>Simiduia agarivorans gen. nov., sp. nov., a marine, agarolytic bacterium isolated from shallow coastal water from Keelung, Taiwan.</title>
        <authorList>
            <person name="Shieh W.Y."/>
        </authorList>
    </citation>
    <scope>NUCLEOTIDE SEQUENCE [LARGE SCALE GENOMIC DNA]</scope>
    <source>
        <strain evidence="11 12">GTF-13</strain>
    </source>
</reference>
<protein>
    <recommendedName>
        <fullName evidence="7">Small-conductance mechanosensitive channel</fullName>
    </recommendedName>
</protein>
<comment type="subcellular location">
    <subcellularLocation>
        <location evidence="7">Cell inner membrane</location>
        <topology evidence="7">Multi-pass membrane protein</topology>
    </subcellularLocation>
    <subcellularLocation>
        <location evidence="1">Cell membrane</location>
        <topology evidence="1">Multi-pass membrane protein</topology>
    </subcellularLocation>
</comment>
<feature type="transmembrane region" description="Helical" evidence="7">
    <location>
        <begin position="93"/>
        <end position="111"/>
    </location>
</feature>
<organism evidence="11 12">
    <name type="scientific">Aestuariirhabdus litorea</name>
    <dbReference type="NCBI Taxonomy" id="2528527"/>
    <lineage>
        <taxon>Bacteria</taxon>
        <taxon>Pseudomonadati</taxon>
        <taxon>Pseudomonadota</taxon>
        <taxon>Gammaproteobacteria</taxon>
        <taxon>Oceanospirillales</taxon>
        <taxon>Aestuariirhabdaceae</taxon>
        <taxon>Aestuariirhabdus</taxon>
    </lineage>
</organism>
<dbReference type="GO" id="GO:0008381">
    <property type="term" value="F:mechanosensitive monoatomic ion channel activity"/>
    <property type="evidence" value="ECO:0007669"/>
    <property type="project" value="InterPro"/>
</dbReference>
<comment type="function">
    <text evidence="7">Mechanosensitive channel that participates in the regulation of osmotic pressure changes within the cell, opening in response to stretch forces in the membrane lipid bilayer, without the need for other proteins. Contributes to normal resistance to hypoosmotic shock. Forms an ion channel of 1.0 nanosiemens conductance with a slight preference for anions.</text>
</comment>
<dbReference type="Gene3D" id="3.30.70.100">
    <property type="match status" value="1"/>
</dbReference>
<evidence type="ECO:0000256" key="5">
    <source>
        <dbReference type="ARBA" id="ARBA00022989"/>
    </source>
</evidence>
<dbReference type="PANTHER" id="PTHR30221">
    <property type="entry name" value="SMALL-CONDUCTANCE MECHANOSENSITIVE CHANNEL"/>
    <property type="match status" value="1"/>
</dbReference>
<comment type="similarity">
    <text evidence="2 7">Belongs to the MscS (TC 1.A.23) family.</text>
</comment>
<dbReference type="Pfam" id="PF05552">
    <property type="entry name" value="MS_channel_1st_1"/>
    <property type="match status" value="1"/>
</dbReference>
<dbReference type="PANTHER" id="PTHR30221:SF8">
    <property type="entry name" value="SMALL-CONDUCTANCE MECHANOSENSITIVE CHANNEL"/>
    <property type="match status" value="1"/>
</dbReference>
<evidence type="ECO:0000259" key="9">
    <source>
        <dbReference type="Pfam" id="PF21082"/>
    </source>
</evidence>
<dbReference type="Gene3D" id="2.30.30.60">
    <property type="match status" value="1"/>
</dbReference>
<dbReference type="InterPro" id="IPR049142">
    <property type="entry name" value="MS_channel_1st"/>
</dbReference>
<comment type="subunit">
    <text evidence="7">Homoheptamer.</text>
</comment>
<comment type="caution">
    <text evidence="11">The sequence shown here is derived from an EMBL/GenBank/DDBJ whole genome shotgun (WGS) entry which is preliminary data.</text>
</comment>
<dbReference type="InterPro" id="IPR011066">
    <property type="entry name" value="MscS_channel_C_sf"/>
</dbReference>
<evidence type="ECO:0000256" key="1">
    <source>
        <dbReference type="ARBA" id="ARBA00004651"/>
    </source>
</evidence>
<evidence type="ECO:0000313" key="12">
    <source>
        <dbReference type="Proteomes" id="UP000280792"/>
    </source>
</evidence>
<dbReference type="InterPro" id="IPR010920">
    <property type="entry name" value="LSM_dom_sf"/>
</dbReference>
<dbReference type="SUPFAM" id="SSF82689">
    <property type="entry name" value="Mechanosensitive channel protein MscS (YggB), C-terminal domain"/>
    <property type="match status" value="1"/>
</dbReference>
<feature type="domain" description="Mechanosensitive ion channel MscS C-terminal" evidence="9">
    <location>
        <begin position="185"/>
        <end position="266"/>
    </location>
</feature>
<comment type="caution">
    <text evidence="7">Lacks conserved residue(s) required for the propagation of feature annotation.</text>
</comment>
<evidence type="ECO:0000256" key="3">
    <source>
        <dbReference type="ARBA" id="ARBA00022475"/>
    </source>
</evidence>
<name>A0A3P3VLW7_9GAMM</name>
<dbReference type="Proteomes" id="UP000280792">
    <property type="component" value="Unassembled WGS sequence"/>
</dbReference>
<keyword evidence="12" id="KW-1185">Reference proteome</keyword>
<keyword evidence="3" id="KW-1003">Cell membrane</keyword>
<dbReference type="InterPro" id="IPR011014">
    <property type="entry name" value="MscS_channel_TM-2"/>
</dbReference>
<keyword evidence="5 7" id="KW-1133">Transmembrane helix</keyword>
<sequence length="278" mass="30253">MDQEVLQQEFAQLQNIYNMVAEFLVQYSFQILGALIIFLLGLWLAGRVHRFIAALLARHNVDVTLAGFISNLARILVILMMAIIALGKLGISVAPFIAALGAMALGAGLALQGMLSNYAAGVTIILTRPFVVGNTVKMQGVCGVIKEINLSMTILTNEEGEEISIPNKHIVGEILHNSFEYMLAETRIGISYAADPQQAIDCLSAVLAQRPEVASEPAPQIGIDSFGDSAIEIGIRYWVPTRNYYGVKFAVNLELFSALKTAGISIPFPQREVRMLTD</sequence>
<feature type="transmembrane region" description="Helical" evidence="7">
    <location>
        <begin position="65"/>
        <end position="87"/>
    </location>
</feature>
<keyword evidence="7" id="KW-0813">Transport</keyword>
<dbReference type="InterPro" id="IPR045275">
    <property type="entry name" value="MscS_archaea/bacteria_type"/>
</dbReference>
<gene>
    <name evidence="11" type="ORF">D0544_00400</name>
</gene>
<dbReference type="GO" id="GO:0005886">
    <property type="term" value="C:plasma membrane"/>
    <property type="evidence" value="ECO:0007669"/>
    <property type="project" value="UniProtKB-SubCell"/>
</dbReference>
<dbReference type="InterPro" id="IPR049278">
    <property type="entry name" value="MS_channel_C"/>
</dbReference>
<proteinExistence type="inferred from homology"/>
<accession>A0A3P3VLW7</accession>
<dbReference type="InterPro" id="IPR008910">
    <property type="entry name" value="MSC_TM_helix"/>
</dbReference>
<dbReference type="EMBL" id="QWEZ01000001">
    <property type="protein sequence ID" value="RRJ83620.1"/>
    <property type="molecule type" value="Genomic_DNA"/>
</dbReference>
<feature type="transmembrane region" description="Helical" evidence="7">
    <location>
        <begin position="27"/>
        <end position="45"/>
    </location>
</feature>
<dbReference type="Pfam" id="PF00924">
    <property type="entry name" value="MS_channel_2nd"/>
    <property type="match status" value="1"/>
</dbReference>
<dbReference type="SUPFAM" id="SSF50182">
    <property type="entry name" value="Sm-like ribonucleoproteins"/>
    <property type="match status" value="1"/>
</dbReference>
<evidence type="ECO:0000256" key="4">
    <source>
        <dbReference type="ARBA" id="ARBA00022692"/>
    </source>
</evidence>
<evidence type="ECO:0000256" key="7">
    <source>
        <dbReference type="RuleBase" id="RU369025"/>
    </source>
</evidence>
<dbReference type="Gene3D" id="1.10.287.1260">
    <property type="match status" value="1"/>
</dbReference>
<evidence type="ECO:0000256" key="2">
    <source>
        <dbReference type="ARBA" id="ARBA00008017"/>
    </source>
</evidence>
<dbReference type="AlphaFoldDB" id="A0A3P3VLW7"/>
<evidence type="ECO:0000259" key="10">
    <source>
        <dbReference type="Pfam" id="PF21088"/>
    </source>
</evidence>
<keyword evidence="7" id="KW-0406">Ion transport</keyword>